<feature type="compositionally biased region" description="Pro residues" evidence="2">
    <location>
        <begin position="70"/>
        <end position="98"/>
    </location>
</feature>
<keyword evidence="1" id="KW-0175">Coiled coil</keyword>
<dbReference type="RefSeq" id="XP_046072747.1">
    <property type="nucleotide sequence ID" value="XM_046213908.1"/>
</dbReference>
<evidence type="ECO:0000313" key="4">
    <source>
        <dbReference type="Proteomes" id="UP001201262"/>
    </source>
</evidence>
<feature type="compositionally biased region" description="Basic and acidic residues" evidence="2">
    <location>
        <begin position="332"/>
        <end position="349"/>
    </location>
</feature>
<dbReference type="AlphaFoldDB" id="A0AAD4KW78"/>
<gene>
    <name evidence="3" type="ORF">BGW36DRAFT_357823</name>
</gene>
<feature type="compositionally biased region" description="Basic and acidic residues" evidence="2">
    <location>
        <begin position="1091"/>
        <end position="1113"/>
    </location>
</feature>
<evidence type="ECO:0000256" key="2">
    <source>
        <dbReference type="SAM" id="MobiDB-lite"/>
    </source>
</evidence>
<dbReference type="PANTHER" id="PTHR24216:SF65">
    <property type="entry name" value="PAXILLIN-LIKE PROTEIN 1"/>
    <property type="match status" value="1"/>
</dbReference>
<feature type="compositionally biased region" description="Polar residues" evidence="2">
    <location>
        <begin position="599"/>
        <end position="612"/>
    </location>
</feature>
<feature type="region of interest" description="Disordered" evidence="2">
    <location>
        <begin position="1152"/>
        <end position="1186"/>
    </location>
</feature>
<name>A0AAD4KW78_9EURO</name>
<proteinExistence type="predicted"/>
<comment type="caution">
    <text evidence="3">The sequence shown here is derived from an EMBL/GenBank/DDBJ whole genome shotgun (WGS) entry which is preliminary data.</text>
</comment>
<feature type="compositionally biased region" description="Low complexity" evidence="2">
    <location>
        <begin position="219"/>
        <end position="232"/>
    </location>
</feature>
<reference evidence="3" key="1">
    <citation type="submission" date="2021-12" db="EMBL/GenBank/DDBJ databases">
        <title>Convergent genome expansion in fungi linked to evolution of root-endophyte symbiosis.</title>
        <authorList>
            <consortium name="DOE Joint Genome Institute"/>
            <person name="Ke Y.-H."/>
            <person name="Bonito G."/>
            <person name="Liao H.-L."/>
            <person name="Looney B."/>
            <person name="Rojas-Flechas A."/>
            <person name="Nash J."/>
            <person name="Hameed K."/>
            <person name="Schadt C."/>
            <person name="Martin F."/>
            <person name="Crous P.W."/>
            <person name="Miettinen O."/>
            <person name="Magnuson J.K."/>
            <person name="Labbe J."/>
            <person name="Jacobson D."/>
            <person name="Doktycz M.J."/>
            <person name="Veneault-Fourrey C."/>
            <person name="Kuo A."/>
            <person name="Mondo S."/>
            <person name="Calhoun S."/>
            <person name="Riley R."/>
            <person name="Ohm R."/>
            <person name="LaButti K."/>
            <person name="Andreopoulos B."/>
            <person name="Pangilinan J."/>
            <person name="Nolan M."/>
            <person name="Tritt A."/>
            <person name="Clum A."/>
            <person name="Lipzen A."/>
            <person name="Daum C."/>
            <person name="Barry K."/>
            <person name="Grigoriev I.V."/>
            <person name="Vilgalys R."/>
        </authorList>
    </citation>
    <scope>NUCLEOTIDE SEQUENCE</scope>
    <source>
        <strain evidence="3">PMI_201</strain>
    </source>
</reference>
<feature type="compositionally biased region" description="Polar residues" evidence="2">
    <location>
        <begin position="177"/>
        <end position="210"/>
    </location>
</feature>
<feature type="compositionally biased region" description="Polar residues" evidence="2">
    <location>
        <begin position="47"/>
        <end position="58"/>
    </location>
</feature>
<feature type="compositionally biased region" description="Polar residues" evidence="2">
    <location>
        <begin position="381"/>
        <end position="425"/>
    </location>
</feature>
<dbReference type="GeneID" id="70244195"/>
<dbReference type="EMBL" id="JAJTJA010000005">
    <property type="protein sequence ID" value="KAH8698283.1"/>
    <property type="molecule type" value="Genomic_DNA"/>
</dbReference>
<feature type="compositionally biased region" description="Polar residues" evidence="2">
    <location>
        <begin position="271"/>
        <end position="330"/>
    </location>
</feature>
<evidence type="ECO:0000256" key="1">
    <source>
        <dbReference type="SAM" id="Coils"/>
    </source>
</evidence>
<feature type="compositionally biased region" description="Pro residues" evidence="2">
    <location>
        <begin position="122"/>
        <end position="132"/>
    </location>
</feature>
<protein>
    <submittedName>
        <fullName evidence="3">Uncharacterized protein</fullName>
    </submittedName>
</protein>
<feature type="region of interest" description="Disordered" evidence="2">
    <location>
        <begin position="1091"/>
        <end position="1115"/>
    </location>
</feature>
<dbReference type="Proteomes" id="UP001201262">
    <property type="component" value="Unassembled WGS sequence"/>
</dbReference>
<dbReference type="PANTHER" id="PTHR24216">
    <property type="entry name" value="PAXILLIN-RELATED"/>
    <property type="match status" value="1"/>
</dbReference>
<feature type="compositionally biased region" description="Low complexity" evidence="2">
    <location>
        <begin position="21"/>
        <end position="36"/>
    </location>
</feature>
<feature type="region of interest" description="Disordered" evidence="2">
    <location>
        <begin position="372"/>
        <end position="462"/>
    </location>
</feature>
<accession>A0AAD4KW78</accession>
<evidence type="ECO:0000313" key="3">
    <source>
        <dbReference type="EMBL" id="KAH8698283.1"/>
    </source>
</evidence>
<feature type="compositionally biased region" description="Low complexity" evidence="2">
    <location>
        <begin position="139"/>
        <end position="150"/>
    </location>
</feature>
<feature type="region of interest" description="Disordered" evidence="2">
    <location>
        <begin position="592"/>
        <end position="617"/>
    </location>
</feature>
<feature type="coiled-coil region" evidence="1">
    <location>
        <begin position="849"/>
        <end position="898"/>
    </location>
</feature>
<keyword evidence="4" id="KW-1185">Reference proteome</keyword>
<organism evidence="3 4">
    <name type="scientific">Talaromyces proteolyticus</name>
    <dbReference type="NCBI Taxonomy" id="1131652"/>
    <lineage>
        <taxon>Eukaryota</taxon>
        <taxon>Fungi</taxon>
        <taxon>Dikarya</taxon>
        <taxon>Ascomycota</taxon>
        <taxon>Pezizomycotina</taxon>
        <taxon>Eurotiomycetes</taxon>
        <taxon>Eurotiomycetidae</taxon>
        <taxon>Eurotiales</taxon>
        <taxon>Trichocomaceae</taxon>
        <taxon>Talaromyces</taxon>
        <taxon>Talaromyces sect. Bacilispori</taxon>
    </lineage>
</organism>
<feature type="region of interest" description="Disordered" evidence="2">
    <location>
        <begin position="1"/>
        <end position="356"/>
    </location>
</feature>
<sequence>MYGSHPPPNYMGNYHNPPQPEWQQQQPPTTYNPNTYGPIHPAPPASTSPVSGLDTTSWGVRYNQHSPHASAPPLPPRPDQASPPPPPLPPPPPPPSSLPPLSAQSPVHWDYGVNYSQYSQTPIPPPRPPLPPAYQSGIQQNAQEWQAPQQGHPAQYSTHPLTHHYDPSAPPPPPQNQEPTYTVGNHGQYSVPTYHQPPSITSGEQQQLGPPTSMPLHSAPPTISATPTSSSPVQVGPKISQVSSSASALGFGSPSDWEYLSPAPGEVNDIHSYQASARTEQHAPQNASPTPQNQVHIRTQSQSPALSHVSNPAFSAQAQTPPTENVSLSHQDVPHSTRPVRDDSIRSDHSVVSSLSYSETIDGVIQAWNHPVSPVIKPQDESSPQSPASFSKPASPQTKPRQQIPPQTHTPSEIRTPSPMITNPDTGPGERVVQTPVSKTSPDVPERPSSQAKPLDPYDDLDPWSKSSLFRYATMLRKEAVAESDDEKYKIFTGFVAKETRLREVLYNIEDITKEKKASTTDASLEIGNSKKDLTTEPVRPIIESGLIPVESEVPAKAPVVPAQSPDLDDIPYSPGGRPILPKVQFTHAVKNQKGGLQRSASNPSGRGNTPLTEVPPVQLENNATTATHDLAFRSTSVPPPSMKSSITHQTLAPLEPEPPHPAYTPFRYTEGPQRGSESLTVVQPAYQAYSALRQASAESGRAMSVAPVLQSQLKPSTGMNSTGSLHPDETFLGIIREKSVSYREKRPSPFSGSAVEELGALIPSPFPTPGQSPEVASIEKKMDVYSDDFRYIPVATESWDLSARDRYDKLEKGRVARQEASEEHIDTLFNDKEIGYADINPLEEEFRQGEARTQLDEERKELENYIRNVFNPLDARLKEEIVELRALNQRAMEELKRQTFHESKSANYQLSYTMKLVNSLAAKLEYRFQKRLDIALEREQRRKKAERRPFVFLGDARSLRKLDGDFEKMEKQNIVEAAKDRDERANKLTDLFDEAVLSALGNHQRLLDDVTSKTKRLDIDAVEHSSLSEPDKELLLRSISALTKLLVEDAESMLTSFKKADSLLNEADYNVSVAEARYSNAESDIFRQLDEEKEKEDKKIDEDHVSKMESVRKGPSQITIKIDEILRAMNKEPGIGQGPWKRPAAIVANPPTASLAVEEPADRPGDVLMPGPRPPSAETEQQERLRRALEEAKKRNAAKNYTT</sequence>